<accession>A0A975TU96</accession>
<organism evidence="2">
    <name type="scientific">Gymnodinialimonas phycosphaerae</name>
    <dbReference type="NCBI Taxonomy" id="2841589"/>
    <lineage>
        <taxon>Bacteria</taxon>
        <taxon>Pseudomonadati</taxon>
        <taxon>Pseudomonadota</taxon>
        <taxon>Alphaproteobacteria</taxon>
        <taxon>Rhodobacterales</taxon>
        <taxon>Paracoccaceae</taxon>
        <taxon>Gymnodinialimonas</taxon>
    </lineage>
</organism>
<keyword evidence="1" id="KW-0812">Transmembrane</keyword>
<name>A0A975TU96_9RHOB</name>
<dbReference type="EMBL" id="JAIMBW010000001">
    <property type="protein sequence ID" value="MBY4894853.1"/>
    <property type="molecule type" value="Genomic_DNA"/>
</dbReference>
<keyword evidence="3" id="KW-1185">Reference proteome</keyword>
<evidence type="ECO:0000313" key="2">
    <source>
        <dbReference type="EMBL" id="QXL87478.1"/>
    </source>
</evidence>
<evidence type="ECO:0000256" key="1">
    <source>
        <dbReference type="SAM" id="Phobius"/>
    </source>
</evidence>
<gene>
    <name evidence="2" type="ORF">KUL25_19010</name>
</gene>
<feature type="transmembrane region" description="Helical" evidence="1">
    <location>
        <begin position="72"/>
        <end position="89"/>
    </location>
</feature>
<protein>
    <submittedName>
        <fullName evidence="2">Uncharacterized protein</fullName>
    </submittedName>
</protein>
<proteinExistence type="predicted"/>
<dbReference type="RefSeq" id="WP_257894352.1">
    <property type="nucleotide sequence ID" value="NZ_JAIMBW010000001.1"/>
</dbReference>
<dbReference type="AlphaFoldDB" id="A0A975TU96"/>
<sequence>MNTEWIIVITLAAILGIVARRMRSTMKAATSAFSEAELEEYRALNKSTAQDVANIPDKFGPLRDAAKAVTKLYYIAMSVTVCAIVLYVFI</sequence>
<reference evidence="2 3" key="1">
    <citation type="submission" date="2021-07" db="EMBL/GenBank/DDBJ databases">
        <title>Karlodiniumbacter phycospheric gen. nov., sp. nov., a phycosphere bacterium isolated from karlodinium veneficum.</title>
        <authorList>
            <person name="Peng Y."/>
            <person name="Jiang L."/>
            <person name="Lee J."/>
        </authorList>
    </citation>
    <scope>NUCLEOTIDE SEQUENCE</scope>
    <source>
        <strain evidence="2 3">N5</strain>
    </source>
</reference>
<dbReference type="EMBL" id="CP078073">
    <property type="protein sequence ID" value="QXL87478.1"/>
    <property type="molecule type" value="Genomic_DNA"/>
</dbReference>
<feature type="transmembrane region" description="Helical" evidence="1">
    <location>
        <begin position="6"/>
        <end position="22"/>
    </location>
</feature>
<keyword evidence="1" id="KW-1133">Transmembrane helix</keyword>
<dbReference type="Proteomes" id="UP000693972">
    <property type="component" value="Unassembled WGS sequence"/>
</dbReference>
<keyword evidence="1" id="KW-0472">Membrane</keyword>
<evidence type="ECO:0000313" key="3">
    <source>
        <dbReference type="Proteomes" id="UP000693972"/>
    </source>
</evidence>